<accession>A0A0V0QPF2</accession>
<reference evidence="1 2" key="1">
    <citation type="journal article" date="2015" name="Sci. Rep.">
        <title>Genome of the facultative scuticociliatosis pathogen Pseudocohnilembus persalinus provides insight into its virulence through horizontal gene transfer.</title>
        <authorList>
            <person name="Xiong J."/>
            <person name="Wang G."/>
            <person name="Cheng J."/>
            <person name="Tian M."/>
            <person name="Pan X."/>
            <person name="Warren A."/>
            <person name="Jiang C."/>
            <person name="Yuan D."/>
            <person name="Miao W."/>
        </authorList>
    </citation>
    <scope>NUCLEOTIDE SEQUENCE [LARGE SCALE GENOMIC DNA]</scope>
    <source>
        <strain evidence="1">36N120E</strain>
    </source>
</reference>
<evidence type="ECO:0000313" key="1">
    <source>
        <dbReference type="EMBL" id="KRX04114.1"/>
    </source>
</evidence>
<evidence type="ECO:0000313" key="2">
    <source>
        <dbReference type="Proteomes" id="UP000054937"/>
    </source>
</evidence>
<gene>
    <name evidence="1" type="ORF">PPERSA_08329</name>
</gene>
<comment type="caution">
    <text evidence="1">The sequence shown here is derived from an EMBL/GenBank/DDBJ whole genome shotgun (WGS) entry which is preliminary data.</text>
</comment>
<dbReference type="EMBL" id="LDAU01000121">
    <property type="protein sequence ID" value="KRX04114.1"/>
    <property type="molecule type" value="Genomic_DNA"/>
</dbReference>
<proteinExistence type="predicted"/>
<sequence>MGCQAICGSQNKRNSYDSIDGLKIIIQYPNNQQAPFTYMYYDFKDREQAQIMEIINILTFGNKKANLRPIFEGNFISIYNSQTERYHYFCHHITIDDPNNPYQGRVWVPYINKQKYDWDDLIENNKVINLQHTVLHWKLEKLPEKQYIDFKDKQEQLFIQEENKQNKNSTNNNLQTKLQSAAISQNEINVAVE</sequence>
<protein>
    <submittedName>
        <fullName evidence="1">Uncharacterized protein</fullName>
    </submittedName>
</protein>
<keyword evidence="2" id="KW-1185">Reference proteome</keyword>
<organism evidence="1 2">
    <name type="scientific">Pseudocohnilembus persalinus</name>
    <name type="common">Ciliate</name>
    <dbReference type="NCBI Taxonomy" id="266149"/>
    <lineage>
        <taxon>Eukaryota</taxon>
        <taxon>Sar</taxon>
        <taxon>Alveolata</taxon>
        <taxon>Ciliophora</taxon>
        <taxon>Intramacronucleata</taxon>
        <taxon>Oligohymenophorea</taxon>
        <taxon>Scuticociliatia</taxon>
        <taxon>Philasterida</taxon>
        <taxon>Pseudocohnilembidae</taxon>
        <taxon>Pseudocohnilembus</taxon>
    </lineage>
</organism>
<dbReference type="Proteomes" id="UP000054937">
    <property type="component" value="Unassembled WGS sequence"/>
</dbReference>
<dbReference type="OMA" id="TERYHYF"/>
<name>A0A0V0QPF2_PSEPJ</name>
<dbReference type="InParanoid" id="A0A0V0QPF2"/>
<dbReference type="AlphaFoldDB" id="A0A0V0QPF2"/>
<dbReference type="OrthoDB" id="283298at2759"/>